<dbReference type="RefSeq" id="WP_136772502.1">
    <property type="nucleotide sequence ID" value="NZ_SUMF01000004.1"/>
</dbReference>
<evidence type="ECO:0000256" key="1">
    <source>
        <dbReference type="SAM" id="MobiDB-lite"/>
    </source>
</evidence>
<feature type="region of interest" description="Disordered" evidence="1">
    <location>
        <begin position="1"/>
        <end position="23"/>
    </location>
</feature>
<dbReference type="Proteomes" id="UP000310016">
    <property type="component" value="Unassembled WGS sequence"/>
</dbReference>
<evidence type="ECO:0000313" key="3">
    <source>
        <dbReference type="EMBL" id="TJZ75589.1"/>
    </source>
</evidence>
<organism evidence="3 4">
    <name type="scientific">Chitiniphilus eburneus</name>
    <dbReference type="NCBI Taxonomy" id="2571148"/>
    <lineage>
        <taxon>Bacteria</taxon>
        <taxon>Pseudomonadati</taxon>
        <taxon>Pseudomonadota</taxon>
        <taxon>Betaproteobacteria</taxon>
        <taxon>Neisseriales</taxon>
        <taxon>Chitinibacteraceae</taxon>
        <taxon>Chitiniphilus</taxon>
    </lineage>
</organism>
<evidence type="ECO:0000259" key="2">
    <source>
        <dbReference type="Pfam" id="PF04233"/>
    </source>
</evidence>
<dbReference type="AlphaFoldDB" id="A0A4U0Q3M6"/>
<keyword evidence="4" id="KW-1185">Reference proteome</keyword>
<protein>
    <submittedName>
        <fullName evidence="3">Phage head morphogenesis protein</fullName>
    </submittedName>
</protein>
<feature type="domain" description="Phage head morphogenesis" evidence="2">
    <location>
        <begin position="132"/>
        <end position="239"/>
    </location>
</feature>
<gene>
    <name evidence="3" type="ORF">FAZ21_06650</name>
</gene>
<dbReference type="InterPro" id="IPR006528">
    <property type="entry name" value="Phage_head_morphogenesis_dom"/>
</dbReference>
<dbReference type="EMBL" id="SUMF01000004">
    <property type="protein sequence ID" value="TJZ75589.1"/>
    <property type="molecule type" value="Genomic_DNA"/>
</dbReference>
<name>A0A4U0Q3M6_9NEIS</name>
<dbReference type="OrthoDB" id="9026638at2"/>
<reference evidence="3 4" key="1">
    <citation type="submission" date="2019-04" db="EMBL/GenBank/DDBJ databases">
        <title>Chitiniphilus eburnea sp. nov., a novel chitinolytic bacterium isolated from aquaculture sludge.</title>
        <authorList>
            <person name="Sheng M."/>
        </authorList>
    </citation>
    <scope>NUCLEOTIDE SEQUENCE [LARGE SCALE GENOMIC DNA]</scope>
    <source>
        <strain evidence="3 4">HX-2-15</strain>
    </source>
</reference>
<dbReference type="NCBIfam" id="TIGR01641">
    <property type="entry name" value="phageSPP1_gp7"/>
    <property type="match status" value="1"/>
</dbReference>
<evidence type="ECO:0000313" key="4">
    <source>
        <dbReference type="Proteomes" id="UP000310016"/>
    </source>
</evidence>
<accession>A0A4U0Q3M6</accession>
<comment type="caution">
    <text evidence="3">The sequence shown here is derived from an EMBL/GenBank/DDBJ whole genome shotgun (WGS) entry which is preliminary data.</text>
</comment>
<sequence>MATRTIDRVKRQRNPVKTSRAERQYASRLRRIAQSVGAIIDGFPAGDPASVPPIEAMLRRYAEALTDWATATASQMIAEVNASDRRAWMQMSQDMSTALRREIQTAPTGEAMRGLLAEQVTLIKSIPLEAAQRVHDLTLKGIEDASRAREIASEIQRSGEVAESRAMLIARTEVSRTASTLTQARAESIGSDGYIWRTAGDGDVRQSHKDMRGKFVPWSTPPTLDGLTGHAGCLPNCRCYPEPVIPE</sequence>
<proteinExistence type="predicted"/>
<dbReference type="Pfam" id="PF04233">
    <property type="entry name" value="Phage_Mu_F"/>
    <property type="match status" value="1"/>
</dbReference>